<dbReference type="InterPro" id="IPR000977">
    <property type="entry name" value="DNA_ligase_ATP-dep"/>
</dbReference>
<evidence type="ECO:0000256" key="12">
    <source>
        <dbReference type="ARBA" id="ARBA00023306"/>
    </source>
</evidence>
<evidence type="ECO:0000256" key="3">
    <source>
        <dbReference type="ARBA" id="ARBA00022598"/>
    </source>
</evidence>
<dbReference type="InterPro" id="IPR036599">
    <property type="entry name" value="DNA_ligase_N_sf"/>
</dbReference>
<reference evidence="19 20" key="1">
    <citation type="submission" date="2016-08" db="EMBL/GenBank/DDBJ databases">
        <title>Genomes of anaerobic fungi encode conserved fungal cellulosomes for biomass hydrolysis.</title>
        <authorList>
            <consortium name="DOE Joint Genome Institute"/>
            <person name="Haitjema C.H."/>
            <person name="Gilmore S.P."/>
            <person name="Henske J.K."/>
            <person name="Solomon K.V."/>
            <person name="De Groot R."/>
            <person name="Kuo A."/>
            <person name="Mondo S.J."/>
            <person name="Salamov A.A."/>
            <person name="Labutti K."/>
            <person name="Zhao Z."/>
            <person name="Chiniquy J."/>
            <person name="Barry K."/>
            <person name="Brewer H.M."/>
            <person name="Purvine S.O."/>
            <person name="Wright A.T."/>
            <person name="Boxma B."/>
            <person name="Van Alen T."/>
            <person name="Hackstein J.H."/>
            <person name="Baker S.E."/>
            <person name="Grigoriev I.V."/>
            <person name="O'Malley M.A."/>
        </authorList>
    </citation>
    <scope>NUCLEOTIDE SEQUENCE [LARGE SCALE GENOMIC DNA]</scope>
    <source>
        <strain evidence="20">finn</strain>
    </source>
</reference>
<name>A0A1Y1V1X6_9FUNG</name>
<dbReference type="FunFam" id="1.10.3260.10:FF:000001">
    <property type="entry name" value="DNA ligase"/>
    <property type="match status" value="1"/>
</dbReference>
<dbReference type="GO" id="GO:0003677">
    <property type="term" value="F:DNA binding"/>
    <property type="evidence" value="ECO:0007669"/>
    <property type="project" value="InterPro"/>
</dbReference>
<feature type="coiled-coil region" evidence="16">
    <location>
        <begin position="335"/>
        <end position="362"/>
    </location>
</feature>
<feature type="region of interest" description="Disordered" evidence="17">
    <location>
        <begin position="1"/>
        <end position="72"/>
    </location>
</feature>
<feature type="domain" description="ATP-dependent DNA ligase family profile" evidence="18">
    <location>
        <begin position="501"/>
        <end position="638"/>
    </location>
</feature>
<comment type="catalytic activity">
    <reaction evidence="13 14">
        <text>ATP + (deoxyribonucleotide)n-3'-hydroxyl + 5'-phospho-(deoxyribonucleotide)m = (deoxyribonucleotide)n+m + AMP + diphosphate.</text>
        <dbReference type="EC" id="6.5.1.1"/>
    </reaction>
</comment>
<dbReference type="PROSITE" id="PS50160">
    <property type="entry name" value="DNA_LIGASE_A3"/>
    <property type="match status" value="1"/>
</dbReference>
<evidence type="ECO:0000256" key="7">
    <source>
        <dbReference type="ARBA" id="ARBA00022763"/>
    </source>
</evidence>
<evidence type="ECO:0000256" key="1">
    <source>
        <dbReference type="ARBA" id="ARBA00004123"/>
    </source>
</evidence>
<keyword evidence="5" id="KW-0235">DNA replication</keyword>
<dbReference type="CDD" id="cd07969">
    <property type="entry name" value="OBF_DNA_ligase_I"/>
    <property type="match status" value="1"/>
</dbReference>
<dbReference type="Pfam" id="PF01068">
    <property type="entry name" value="DNA_ligase_A_M"/>
    <property type="match status" value="1"/>
</dbReference>
<dbReference type="GO" id="GO:0006281">
    <property type="term" value="P:DNA repair"/>
    <property type="evidence" value="ECO:0007669"/>
    <property type="project" value="UniProtKB-KW"/>
</dbReference>
<dbReference type="GO" id="GO:0006310">
    <property type="term" value="P:DNA recombination"/>
    <property type="evidence" value="ECO:0007669"/>
    <property type="project" value="UniProtKB-KW"/>
</dbReference>
<comment type="subcellular location">
    <subcellularLocation>
        <location evidence="1">Nucleus</location>
    </subcellularLocation>
</comment>
<keyword evidence="20" id="KW-1185">Reference proteome</keyword>
<keyword evidence="11" id="KW-0539">Nucleus</keyword>
<dbReference type="Gene3D" id="2.40.50.140">
    <property type="entry name" value="Nucleic acid-binding proteins"/>
    <property type="match status" value="1"/>
</dbReference>
<dbReference type="EMBL" id="MCFH01000047">
    <property type="protein sequence ID" value="ORX44188.1"/>
    <property type="molecule type" value="Genomic_DNA"/>
</dbReference>
<keyword evidence="7 14" id="KW-0227">DNA damage</keyword>
<evidence type="ECO:0000256" key="10">
    <source>
        <dbReference type="ARBA" id="ARBA00023204"/>
    </source>
</evidence>
<dbReference type="FunFam" id="3.30.470.30:FF:000016">
    <property type="entry name" value="DNA ligase"/>
    <property type="match status" value="1"/>
</dbReference>
<gene>
    <name evidence="19" type="ORF">BCR36DRAFT_586312</name>
</gene>
<dbReference type="NCBIfam" id="TIGR00574">
    <property type="entry name" value="dnl1"/>
    <property type="match status" value="1"/>
</dbReference>
<dbReference type="InterPro" id="IPR012308">
    <property type="entry name" value="DNA_ligase_ATP-dep_N"/>
</dbReference>
<dbReference type="InterPro" id="IPR012340">
    <property type="entry name" value="NA-bd_OB-fold"/>
</dbReference>
<dbReference type="PROSITE" id="PS00333">
    <property type="entry name" value="DNA_LIGASE_A2"/>
    <property type="match status" value="1"/>
</dbReference>
<evidence type="ECO:0000256" key="17">
    <source>
        <dbReference type="SAM" id="MobiDB-lite"/>
    </source>
</evidence>
<proteinExistence type="inferred from homology"/>
<dbReference type="Gene3D" id="3.30.470.30">
    <property type="entry name" value="DNA ligase/mRNA capping enzyme"/>
    <property type="match status" value="1"/>
</dbReference>
<evidence type="ECO:0000313" key="19">
    <source>
        <dbReference type="EMBL" id="ORX44188.1"/>
    </source>
</evidence>
<dbReference type="GO" id="GO:0005634">
    <property type="term" value="C:nucleus"/>
    <property type="evidence" value="ECO:0007669"/>
    <property type="project" value="UniProtKB-SubCell"/>
</dbReference>
<dbReference type="PROSITE" id="PS00697">
    <property type="entry name" value="DNA_LIGASE_A1"/>
    <property type="match status" value="1"/>
</dbReference>
<keyword evidence="3 14" id="KW-0436">Ligase</keyword>
<dbReference type="InterPro" id="IPR012310">
    <property type="entry name" value="DNA_ligase_ATP-dep_cent"/>
</dbReference>
<evidence type="ECO:0000256" key="16">
    <source>
        <dbReference type="SAM" id="Coils"/>
    </source>
</evidence>
<dbReference type="Proteomes" id="UP000193719">
    <property type="component" value="Unassembled WGS sequence"/>
</dbReference>
<dbReference type="GO" id="GO:1903461">
    <property type="term" value="P:Okazaki fragment processing involved in mitotic DNA replication"/>
    <property type="evidence" value="ECO:0007669"/>
    <property type="project" value="TreeGrafter"/>
</dbReference>
<dbReference type="GO" id="GO:0051301">
    <property type="term" value="P:cell division"/>
    <property type="evidence" value="ECO:0007669"/>
    <property type="project" value="UniProtKB-KW"/>
</dbReference>
<feature type="compositionally biased region" description="Basic and acidic residues" evidence="17">
    <location>
        <begin position="23"/>
        <end position="57"/>
    </location>
</feature>
<organism evidence="19 20">
    <name type="scientific">Piromyces finnis</name>
    <dbReference type="NCBI Taxonomy" id="1754191"/>
    <lineage>
        <taxon>Eukaryota</taxon>
        <taxon>Fungi</taxon>
        <taxon>Fungi incertae sedis</taxon>
        <taxon>Chytridiomycota</taxon>
        <taxon>Chytridiomycota incertae sedis</taxon>
        <taxon>Neocallimastigomycetes</taxon>
        <taxon>Neocallimastigales</taxon>
        <taxon>Neocallimastigaceae</taxon>
        <taxon>Piromyces</taxon>
    </lineage>
</organism>
<evidence type="ECO:0000313" key="20">
    <source>
        <dbReference type="Proteomes" id="UP000193719"/>
    </source>
</evidence>
<reference evidence="19 20" key="2">
    <citation type="submission" date="2016-08" db="EMBL/GenBank/DDBJ databases">
        <title>Pervasive Adenine N6-methylation of Active Genes in Fungi.</title>
        <authorList>
            <consortium name="DOE Joint Genome Institute"/>
            <person name="Mondo S.J."/>
            <person name="Dannebaum R.O."/>
            <person name="Kuo R.C."/>
            <person name="Labutti K."/>
            <person name="Haridas S."/>
            <person name="Kuo A."/>
            <person name="Salamov A."/>
            <person name="Ahrendt S.R."/>
            <person name="Lipzen A."/>
            <person name="Sullivan W."/>
            <person name="Andreopoulos W.B."/>
            <person name="Clum A."/>
            <person name="Lindquist E."/>
            <person name="Daum C."/>
            <person name="Ramamoorthy G.K."/>
            <person name="Gryganskyi A."/>
            <person name="Culley D."/>
            <person name="Magnuson J.K."/>
            <person name="James T.Y."/>
            <person name="O'Malley M.A."/>
            <person name="Stajich J.E."/>
            <person name="Spatafora J.W."/>
            <person name="Visel A."/>
            <person name="Grigoriev I.V."/>
        </authorList>
    </citation>
    <scope>NUCLEOTIDE SEQUENCE [LARGE SCALE GENOMIC DNA]</scope>
    <source>
        <strain evidence="20">finn</strain>
    </source>
</reference>
<evidence type="ECO:0000256" key="11">
    <source>
        <dbReference type="ARBA" id="ARBA00023242"/>
    </source>
</evidence>
<dbReference type="Gene3D" id="1.10.3260.10">
    <property type="entry name" value="DNA ligase, ATP-dependent, N-terminal domain"/>
    <property type="match status" value="1"/>
</dbReference>
<keyword evidence="9 14" id="KW-0233">DNA recombination</keyword>
<evidence type="ECO:0000256" key="14">
    <source>
        <dbReference type="RuleBase" id="RU000617"/>
    </source>
</evidence>
<dbReference type="GO" id="GO:0071897">
    <property type="term" value="P:DNA biosynthetic process"/>
    <property type="evidence" value="ECO:0007669"/>
    <property type="project" value="InterPro"/>
</dbReference>
<evidence type="ECO:0000256" key="5">
    <source>
        <dbReference type="ARBA" id="ARBA00022705"/>
    </source>
</evidence>
<dbReference type="GO" id="GO:0005739">
    <property type="term" value="C:mitochondrion"/>
    <property type="evidence" value="ECO:0007669"/>
    <property type="project" value="TreeGrafter"/>
</dbReference>
<dbReference type="EC" id="6.5.1.1" evidence="14"/>
<comment type="similarity">
    <text evidence="2 15">Belongs to the ATP-dependent DNA ligase family.</text>
</comment>
<dbReference type="CDD" id="cd07900">
    <property type="entry name" value="Adenylation_DNA_ligase_I_Euk"/>
    <property type="match status" value="1"/>
</dbReference>
<feature type="compositionally biased region" description="Polar residues" evidence="17">
    <location>
        <begin position="1"/>
        <end position="11"/>
    </location>
</feature>
<dbReference type="STRING" id="1754191.A0A1Y1V1X6"/>
<dbReference type="PANTHER" id="PTHR45674">
    <property type="entry name" value="DNA LIGASE 1/3 FAMILY MEMBER"/>
    <property type="match status" value="1"/>
</dbReference>
<dbReference type="Pfam" id="PF04675">
    <property type="entry name" value="DNA_ligase_A_N"/>
    <property type="match status" value="1"/>
</dbReference>
<dbReference type="FunFam" id="2.40.50.140:FF:000062">
    <property type="entry name" value="DNA ligase"/>
    <property type="match status" value="1"/>
</dbReference>
<dbReference type="SUPFAM" id="SSF117018">
    <property type="entry name" value="ATP-dependent DNA ligase DNA-binding domain"/>
    <property type="match status" value="1"/>
</dbReference>
<evidence type="ECO:0000256" key="4">
    <source>
        <dbReference type="ARBA" id="ARBA00022618"/>
    </source>
</evidence>
<keyword evidence="6 14" id="KW-0547">Nucleotide-binding</keyword>
<protein>
    <recommendedName>
        <fullName evidence="14">DNA ligase</fullName>
        <ecNumber evidence="14">6.5.1.1</ecNumber>
    </recommendedName>
</protein>
<keyword evidence="8 14" id="KW-0067">ATP-binding</keyword>
<dbReference type="Gene3D" id="3.30.1490.70">
    <property type="match status" value="1"/>
</dbReference>
<evidence type="ECO:0000256" key="8">
    <source>
        <dbReference type="ARBA" id="ARBA00022840"/>
    </source>
</evidence>
<dbReference type="SUPFAM" id="SSF50249">
    <property type="entry name" value="Nucleic acid-binding proteins"/>
    <property type="match status" value="1"/>
</dbReference>
<feature type="region of interest" description="Disordered" evidence="17">
    <location>
        <begin position="92"/>
        <end position="120"/>
    </location>
</feature>
<keyword evidence="12" id="KW-0131">Cell cycle</keyword>
<evidence type="ECO:0000256" key="9">
    <source>
        <dbReference type="ARBA" id="ARBA00023172"/>
    </source>
</evidence>
<dbReference type="OrthoDB" id="206088at2759"/>
<dbReference type="GO" id="GO:0005524">
    <property type="term" value="F:ATP binding"/>
    <property type="evidence" value="ECO:0007669"/>
    <property type="project" value="UniProtKB-KW"/>
</dbReference>
<evidence type="ECO:0000256" key="2">
    <source>
        <dbReference type="ARBA" id="ARBA00007572"/>
    </source>
</evidence>
<evidence type="ECO:0000259" key="18">
    <source>
        <dbReference type="PROSITE" id="PS50160"/>
    </source>
</evidence>
<dbReference type="GO" id="GO:0003910">
    <property type="term" value="F:DNA ligase (ATP) activity"/>
    <property type="evidence" value="ECO:0007669"/>
    <property type="project" value="UniProtKB-EC"/>
</dbReference>
<dbReference type="Pfam" id="PF04679">
    <property type="entry name" value="DNA_ligase_A_C"/>
    <property type="match status" value="1"/>
</dbReference>
<dbReference type="SUPFAM" id="SSF56091">
    <property type="entry name" value="DNA ligase/mRNA capping enzyme, catalytic domain"/>
    <property type="match status" value="1"/>
</dbReference>
<keyword evidence="4" id="KW-0132">Cell division</keyword>
<dbReference type="InterPro" id="IPR016059">
    <property type="entry name" value="DNA_ligase_ATP-dep_CS"/>
</dbReference>
<sequence>MSSFHQPTLFSFLNGGNKKNNKKKDNECNNNEKKPNATTSKEETGLKRKIIDKNKEEELNESNNKNVKKTNDTSLKEEINLKKRKIINDDNEEKEVFKKPKSTDTSMDIDENTNSQDSTKIKKAEKKTLTIFGSQDSEYQDFNWKAGEPVPYAVLCKTFENIENTTKRIKIQDYLTKLLVAIIKLSPNNLLETIYLCLNRICPEYEGLELGIGETILIKAIGEATGRSAKSIKTDIEKQGDLGNVAQMSKSNQKTLFKPKPLTVPAVFKGLKEIAMFTGNQSQTRKINKIKGLLIACNGNEPKYLIRSLEGKLRIGLAEQTVLMSIGQAIVLSENMEKRKSKERLESEITKAIETIKSIYSELPSYDIIIPALLENGIQNLSSICKLTPGIPLKPMLAHPTKSLTEVLNRFENLTFTCEYKYDGERAQIHKLENGECRIYSRNMENLSNKYPDIVERIPRIAKNDVTSFVLDCEAVAWDKENKCILPFQVLSTRKRKNVEAGDISVQVCVFAFDCLYLNGKSLIKKTFKERREALHNSFTPIEGEFTFAKNVNANNVDEIQTFLEQSVNDSCEGLMIKTLEVDSSYEPSKRSRNWLKVKKDYISGGIGDSLDLVVIGAYTGRGKRTGSYGGYLLACYDNENEEYQSICKIGTGFSDEQLEKHTEFFKQHIITKPKPYYRVGDAKPDIWFDAVQVWEVKCADLSISPVHQAAVGLVDPVKGISLRFPRFLRIRDDKTPEMATTSEQVADMYNQQVVISKNNAASQSGGVDDDFEY</sequence>
<keyword evidence="10 14" id="KW-0234">DNA repair</keyword>
<evidence type="ECO:0000256" key="15">
    <source>
        <dbReference type="RuleBase" id="RU004196"/>
    </source>
</evidence>
<accession>A0A1Y1V1X6</accession>
<dbReference type="InterPro" id="IPR012309">
    <property type="entry name" value="DNA_ligase_ATP-dep_C"/>
</dbReference>
<evidence type="ECO:0000256" key="13">
    <source>
        <dbReference type="ARBA" id="ARBA00034003"/>
    </source>
</evidence>
<dbReference type="PANTHER" id="PTHR45674:SF4">
    <property type="entry name" value="DNA LIGASE 1"/>
    <property type="match status" value="1"/>
</dbReference>
<dbReference type="AlphaFoldDB" id="A0A1Y1V1X6"/>
<evidence type="ECO:0000256" key="6">
    <source>
        <dbReference type="ARBA" id="ARBA00022741"/>
    </source>
</evidence>
<keyword evidence="16" id="KW-0175">Coiled coil</keyword>
<dbReference type="InterPro" id="IPR050191">
    <property type="entry name" value="ATP-dep_DNA_ligase"/>
</dbReference>
<comment type="caution">
    <text evidence="19">The sequence shown here is derived from an EMBL/GenBank/DDBJ whole genome shotgun (WGS) entry which is preliminary data.</text>
</comment>